<keyword evidence="1" id="KW-0479">Metal-binding</keyword>
<proteinExistence type="predicted"/>
<dbReference type="Proteomes" id="UP000557271">
    <property type="component" value="Unassembled WGS sequence"/>
</dbReference>
<gene>
    <name evidence="4" type="primary">Zcchc3</name>
    <name evidence="4" type="ORF">CHIMIN_R15673</name>
</gene>
<evidence type="ECO:0000259" key="3">
    <source>
        <dbReference type="PROSITE" id="PS50158"/>
    </source>
</evidence>
<dbReference type="AlphaFoldDB" id="A0A7K7FNN1"/>
<comment type="caution">
    <text evidence="4">The sequence shown here is derived from an EMBL/GenBank/DDBJ whole genome shotgun (WGS) entry which is preliminary data.</text>
</comment>
<evidence type="ECO:0000313" key="4">
    <source>
        <dbReference type="EMBL" id="NWY58708.1"/>
    </source>
</evidence>
<name>A0A7K7FNN1_CHIMN</name>
<protein>
    <submittedName>
        <fullName evidence="4">ZCHC3 protein</fullName>
    </submittedName>
</protein>
<sequence>LIAAALKETKGQRESRTSKTGNKTMGPCYQCGEAGHLRRNCQKAVWCHKCNMDSHATMACKKSGNFKK</sequence>
<reference evidence="4 5" key="1">
    <citation type="submission" date="2019-09" db="EMBL/GenBank/DDBJ databases">
        <title>Bird 10,000 Genomes (B10K) Project - Family phase.</title>
        <authorList>
            <person name="Zhang G."/>
        </authorList>
    </citation>
    <scope>NUCLEOTIDE SEQUENCE [LARGE SCALE GENOMIC DNA]</scope>
    <source>
        <strain evidence="4">B10K-UC-030-51</strain>
    </source>
</reference>
<organism evidence="4 5">
    <name type="scientific">Chionis minor</name>
    <name type="common">Black-faced sheathbill</name>
    <dbReference type="NCBI Taxonomy" id="227182"/>
    <lineage>
        <taxon>Eukaryota</taxon>
        <taxon>Metazoa</taxon>
        <taxon>Chordata</taxon>
        <taxon>Craniata</taxon>
        <taxon>Vertebrata</taxon>
        <taxon>Euteleostomi</taxon>
        <taxon>Archelosauria</taxon>
        <taxon>Archosauria</taxon>
        <taxon>Dinosauria</taxon>
        <taxon>Saurischia</taxon>
        <taxon>Theropoda</taxon>
        <taxon>Coelurosauria</taxon>
        <taxon>Aves</taxon>
        <taxon>Neognathae</taxon>
        <taxon>Neoaves</taxon>
        <taxon>Charadriiformes</taxon>
        <taxon>Chionididae</taxon>
        <taxon>Chionis</taxon>
    </lineage>
</organism>
<dbReference type="SMART" id="SM00343">
    <property type="entry name" value="ZnF_C2HC"/>
    <property type="match status" value="1"/>
</dbReference>
<keyword evidence="5" id="KW-1185">Reference proteome</keyword>
<feature type="non-terminal residue" evidence="4">
    <location>
        <position position="68"/>
    </location>
</feature>
<feature type="domain" description="CCHC-type" evidence="3">
    <location>
        <begin position="28"/>
        <end position="43"/>
    </location>
</feature>
<keyword evidence="1" id="KW-0862">Zinc</keyword>
<evidence type="ECO:0000256" key="1">
    <source>
        <dbReference type="PROSITE-ProRule" id="PRU00047"/>
    </source>
</evidence>
<dbReference type="SUPFAM" id="SSF57756">
    <property type="entry name" value="Retrovirus zinc finger-like domains"/>
    <property type="match status" value="1"/>
</dbReference>
<dbReference type="Pfam" id="PF00098">
    <property type="entry name" value="zf-CCHC"/>
    <property type="match status" value="1"/>
</dbReference>
<feature type="compositionally biased region" description="Basic and acidic residues" evidence="2">
    <location>
        <begin position="7"/>
        <end position="17"/>
    </location>
</feature>
<dbReference type="EMBL" id="VZSF01007655">
    <property type="protein sequence ID" value="NWY58708.1"/>
    <property type="molecule type" value="Genomic_DNA"/>
</dbReference>
<dbReference type="InterPro" id="IPR036875">
    <property type="entry name" value="Znf_CCHC_sf"/>
</dbReference>
<dbReference type="GO" id="GO:0003676">
    <property type="term" value="F:nucleic acid binding"/>
    <property type="evidence" value="ECO:0007669"/>
    <property type="project" value="InterPro"/>
</dbReference>
<dbReference type="GO" id="GO:0008270">
    <property type="term" value="F:zinc ion binding"/>
    <property type="evidence" value="ECO:0007669"/>
    <property type="project" value="UniProtKB-KW"/>
</dbReference>
<dbReference type="InterPro" id="IPR001878">
    <property type="entry name" value="Znf_CCHC"/>
</dbReference>
<accession>A0A7K7FNN1</accession>
<feature type="region of interest" description="Disordered" evidence="2">
    <location>
        <begin position="1"/>
        <end position="22"/>
    </location>
</feature>
<keyword evidence="1" id="KW-0863">Zinc-finger</keyword>
<evidence type="ECO:0000256" key="2">
    <source>
        <dbReference type="SAM" id="MobiDB-lite"/>
    </source>
</evidence>
<dbReference type="OrthoDB" id="8875481at2759"/>
<dbReference type="PROSITE" id="PS50158">
    <property type="entry name" value="ZF_CCHC"/>
    <property type="match status" value="1"/>
</dbReference>
<dbReference type="Gene3D" id="4.10.60.10">
    <property type="entry name" value="Zinc finger, CCHC-type"/>
    <property type="match status" value="1"/>
</dbReference>
<evidence type="ECO:0000313" key="5">
    <source>
        <dbReference type="Proteomes" id="UP000557271"/>
    </source>
</evidence>
<feature type="non-terminal residue" evidence="4">
    <location>
        <position position="1"/>
    </location>
</feature>